<proteinExistence type="predicted"/>
<evidence type="ECO:0000313" key="4">
    <source>
        <dbReference type="Proteomes" id="UP001188597"/>
    </source>
</evidence>
<protein>
    <recommendedName>
        <fullName evidence="2">Histone H2A C-terminal domain-containing protein</fullName>
    </recommendedName>
</protein>
<feature type="transmembrane region" description="Helical" evidence="1">
    <location>
        <begin position="12"/>
        <end position="33"/>
    </location>
</feature>
<dbReference type="GO" id="GO:0000786">
    <property type="term" value="C:nucleosome"/>
    <property type="evidence" value="ECO:0007669"/>
    <property type="project" value="InterPro"/>
</dbReference>
<comment type="caution">
    <text evidence="3">The sequence shown here is derived from an EMBL/GenBank/DDBJ whole genome shotgun (WGS) entry which is preliminary data.</text>
</comment>
<dbReference type="GO" id="GO:0030527">
    <property type="term" value="F:structural constituent of chromatin"/>
    <property type="evidence" value="ECO:0007669"/>
    <property type="project" value="InterPro"/>
</dbReference>
<keyword evidence="4" id="KW-1185">Reference proteome</keyword>
<dbReference type="InterPro" id="IPR009072">
    <property type="entry name" value="Histone-fold"/>
</dbReference>
<sequence>MVLQTFAAPGNLSNFNIIVEIIMIIVLNNYFILPRDNKKTHIVLRHIQLAVRNGEKLSKLFGDIMIANGGVMPNIHNLLLPKNKNAPKPSVLFLSHALQMRYRDS</sequence>
<evidence type="ECO:0000259" key="2">
    <source>
        <dbReference type="Pfam" id="PF16211"/>
    </source>
</evidence>
<accession>A0AA89AF29</accession>
<keyword evidence="1" id="KW-0812">Transmembrane</keyword>
<dbReference type="InterPro" id="IPR032454">
    <property type="entry name" value="Histone_H2A_C"/>
</dbReference>
<reference evidence="3" key="1">
    <citation type="submission" date="2022-12" db="EMBL/GenBank/DDBJ databases">
        <title>Draft genome assemblies for two species of Escallonia (Escalloniales).</title>
        <authorList>
            <person name="Chanderbali A."/>
            <person name="Dervinis C."/>
            <person name="Anghel I."/>
            <person name="Soltis D."/>
            <person name="Soltis P."/>
            <person name="Zapata F."/>
        </authorList>
    </citation>
    <scope>NUCLEOTIDE SEQUENCE</scope>
    <source>
        <strain evidence="3">UCBG64.0493</strain>
        <tissue evidence="3">Leaf</tissue>
    </source>
</reference>
<dbReference type="PANTHER" id="PTHR23430">
    <property type="entry name" value="HISTONE H2A"/>
    <property type="match status" value="1"/>
</dbReference>
<dbReference type="EMBL" id="JAVXUP010003156">
    <property type="protein sequence ID" value="KAK2999851.1"/>
    <property type="molecule type" value="Genomic_DNA"/>
</dbReference>
<gene>
    <name evidence="3" type="ORF">RJ639_024542</name>
</gene>
<organism evidence="3 4">
    <name type="scientific">Escallonia herrerae</name>
    <dbReference type="NCBI Taxonomy" id="1293975"/>
    <lineage>
        <taxon>Eukaryota</taxon>
        <taxon>Viridiplantae</taxon>
        <taxon>Streptophyta</taxon>
        <taxon>Embryophyta</taxon>
        <taxon>Tracheophyta</taxon>
        <taxon>Spermatophyta</taxon>
        <taxon>Magnoliopsida</taxon>
        <taxon>eudicotyledons</taxon>
        <taxon>Gunneridae</taxon>
        <taxon>Pentapetalae</taxon>
        <taxon>asterids</taxon>
        <taxon>campanulids</taxon>
        <taxon>Escalloniales</taxon>
        <taxon>Escalloniaceae</taxon>
        <taxon>Escallonia</taxon>
    </lineage>
</organism>
<dbReference type="Proteomes" id="UP001188597">
    <property type="component" value="Unassembled WGS sequence"/>
</dbReference>
<dbReference type="SUPFAM" id="SSF47113">
    <property type="entry name" value="Histone-fold"/>
    <property type="match status" value="1"/>
</dbReference>
<dbReference type="GO" id="GO:0003677">
    <property type="term" value="F:DNA binding"/>
    <property type="evidence" value="ECO:0007669"/>
    <property type="project" value="InterPro"/>
</dbReference>
<dbReference type="PRINTS" id="PR00620">
    <property type="entry name" value="HISTONEH2A"/>
</dbReference>
<evidence type="ECO:0000256" key="1">
    <source>
        <dbReference type="SAM" id="Phobius"/>
    </source>
</evidence>
<dbReference type="Pfam" id="PF16211">
    <property type="entry name" value="Histone_H2A_C"/>
    <property type="match status" value="1"/>
</dbReference>
<dbReference type="Gene3D" id="1.10.20.10">
    <property type="entry name" value="Histone, subunit A"/>
    <property type="match status" value="1"/>
</dbReference>
<keyword evidence="1" id="KW-0472">Membrane</keyword>
<feature type="domain" description="Histone H2A C-terminal" evidence="2">
    <location>
        <begin position="57"/>
        <end position="88"/>
    </location>
</feature>
<dbReference type="AlphaFoldDB" id="A0AA89AF29"/>
<dbReference type="InterPro" id="IPR002119">
    <property type="entry name" value="Histone_H2A"/>
</dbReference>
<name>A0AA89AF29_9ASTE</name>
<keyword evidence="1" id="KW-1133">Transmembrane helix</keyword>
<dbReference type="GO" id="GO:0046982">
    <property type="term" value="F:protein heterodimerization activity"/>
    <property type="evidence" value="ECO:0007669"/>
    <property type="project" value="InterPro"/>
</dbReference>
<evidence type="ECO:0000313" key="3">
    <source>
        <dbReference type="EMBL" id="KAK2999851.1"/>
    </source>
</evidence>